<evidence type="ECO:0000313" key="4">
    <source>
        <dbReference type="EMBL" id="GGW51982.1"/>
    </source>
</evidence>
<dbReference type="InterPro" id="IPR012660">
    <property type="entry name" value="YiiD_C"/>
</dbReference>
<dbReference type="Gene3D" id="3.40.630.30">
    <property type="match status" value="1"/>
</dbReference>
<dbReference type="Pfam" id="PF13673">
    <property type="entry name" value="Acetyltransf_10"/>
    <property type="match status" value="1"/>
</dbReference>
<sequence>MAKGLVLKQPETAAEWQAYYQLRWRVLRAPWQQPLGSEQDDLEAQSVHLMLVSDQGEIAAVGRLHSVDSDIAQVRYMAVADAWQGQGAGARLLEGLEQQAVVLGVKTVVLNARETAIPFYHKLGYTDVAAAPTQFGIRHRKMLKALMLSGEPSVWADGCQTLQQTWHNTIPLSAFMQLHIDHFDGYQLQCSAPLAPNINLHQTMFAGSIYTLATLTGWGLLYLQLHSLGLSGMQVLADASIRYFKPIRSMPQAICRVSDARGDLRALANGLKVQQHIRVVLYCDGERCAEFNGRYAVLPE</sequence>
<organism evidence="4 5">
    <name type="scientific">Alishewanella tabrizica</name>
    <dbReference type="NCBI Taxonomy" id="671278"/>
    <lineage>
        <taxon>Bacteria</taxon>
        <taxon>Pseudomonadati</taxon>
        <taxon>Pseudomonadota</taxon>
        <taxon>Gammaproteobacteria</taxon>
        <taxon>Alteromonadales</taxon>
        <taxon>Alteromonadaceae</taxon>
        <taxon>Alishewanella</taxon>
    </lineage>
</organism>
<dbReference type="InterPro" id="IPR000182">
    <property type="entry name" value="GNAT_dom"/>
</dbReference>
<evidence type="ECO:0000256" key="1">
    <source>
        <dbReference type="ARBA" id="ARBA00022679"/>
    </source>
</evidence>
<dbReference type="PANTHER" id="PTHR43877">
    <property type="entry name" value="AMINOALKYLPHOSPHONATE N-ACETYLTRANSFERASE-RELATED-RELATED"/>
    <property type="match status" value="1"/>
</dbReference>
<feature type="domain" description="N-acetyltransferase" evidence="3">
    <location>
        <begin position="6"/>
        <end position="144"/>
    </location>
</feature>
<reference evidence="5" key="1">
    <citation type="journal article" date="2019" name="Int. J. Syst. Evol. Microbiol.">
        <title>The Global Catalogue of Microorganisms (GCM) 10K type strain sequencing project: providing services to taxonomists for standard genome sequencing and annotation.</title>
        <authorList>
            <consortium name="The Broad Institute Genomics Platform"/>
            <consortium name="The Broad Institute Genome Sequencing Center for Infectious Disease"/>
            <person name="Wu L."/>
            <person name="Ma J."/>
        </authorList>
    </citation>
    <scope>NUCLEOTIDE SEQUENCE [LARGE SCALE GENOMIC DNA]</scope>
    <source>
        <strain evidence="5">KCTC 23723</strain>
    </source>
</reference>
<dbReference type="PROSITE" id="PS51186">
    <property type="entry name" value="GNAT"/>
    <property type="match status" value="1"/>
</dbReference>
<keyword evidence="1" id="KW-0808">Transferase</keyword>
<dbReference type="NCBIfam" id="TIGR02447">
    <property type="entry name" value="yiiD_Cterm"/>
    <property type="match status" value="1"/>
</dbReference>
<name>A0ABQ2WH55_9ALTE</name>
<dbReference type="SUPFAM" id="SSF55729">
    <property type="entry name" value="Acyl-CoA N-acyltransferases (Nat)"/>
    <property type="match status" value="1"/>
</dbReference>
<dbReference type="Proteomes" id="UP000634667">
    <property type="component" value="Unassembled WGS sequence"/>
</dbReference>
<dbReference type="CDD" id="cd04301">
    <property type="entry name" value="NAT_SF"/>
    <property type="match status" value="1"/>
</dbReference>
<dbReference type="Pfam" id="PF09500">
    <property type="entry name" value="YiiD_C"/>
    <property type="match status" value="1"/>
</dbReference>
<dbReference type="RefSeq" id="WP_189480155.1">
    <property type="nucleotide sequence ID" value="NZ_BMYR01000002.1"/>
</dbReference>
<keyword evidence="2" id="KW-0012">Acyltransferase</keyword>
<proteinExistence type="predicted"/>
<keyword evidence="5" id="KW-1185">Reference proteome</keyword>
<dbReference type="SUPFAM" id="SSF54637">
    <property type="entry name" value="Thioesterase/thiol ester dehydrase-isomerase"/>
    <property type="match status" value="1"/>
</dbReference>
<dbReference type="Gene3D" id="3.10.129.10">
    <property type="entry name" value="Hotdog Thioesterase"/>
    <property type="match status" value="1"/>
</dbReference>
<accession>A0ABQ2WH55</accession>
<dbReference type="PANTHER" id="PTHR43877:SF2">
    <property type="entry name" value="AMINOALKYLPHOSPHONATE N-ACETYLTRANSFERASE-RELATED"/>
    <property type="match status" value="1"/>
</dbReference>
<gene>
    <name evidence="4" type="ORF">GCM10008111_04880</name>
</gene>
<dbReference type="InterPro" id="IPR050832">
    <property type="entry name" value="Bact_Acetyltransf"/>
</dbReference>
<evidence type="ECO:0000313" key="5">
    <source>
        <dbReference type="Proteomes" id="UP000634667"/>
    </source>
</evidence>
<evidence type="ECO:0000259" key="3">
    <source>
        <dbReference type="PROSITE" id="PS51186"/>
    </source>
</evidence>
<comment type="caution">
    <text evidence="4">The sequence shown here is derived from an EMBL/GenBank/DDBJ whole genome shotgun (WGS) entry which is preliminary data.</text>
</comment>
<dbReference type="InterPro" id="IPR016181">
    <property type="entry name" value="Acyl_CoA_acyltransferase"/>
</dbReference>
<dbReference type="InterPro" id="IPR029069">
    <property type="entry name" value="HotDog_dom_sf"/>
</dbReference>
<evidence type="ECO:0000256" key="2">
    <source>
        <dbReference type="ARBA" id="ARBA00023315"/>
    </source>
</evidence>
<protein>
    <submittedName>
        <fullName evidence="4">Acetyltransferase</fullName>
    </submittedName>
</protein>
<dbReference type="EMBL" id="BMYR01000002">
    <property type="protein sequence ID" value="GGW51982.1"/>
    <property type="molecule type" value="Genomic_DNA"/>
</dbReference>